<reference evidence="3" key="1">
    <citation type="submission" date="2016-08" db="EMBL/GenBank/DDBJ databases">
        <authorList>
            <person name="Varghese N."/>
            <person name="Submissions Spin"/>
        </authorList>
    </citation>
    <scope>NUCLEOTIDE SEQUENCE [LARGE SCALE GENOMIC DNA]</scope>
    <source>
        <strain evidence="3">SGD-1123</strain>
    </source>
</reference>
<accession>A0A0V8H570</accession>
<protein>
    <submittedName>
        <fullName evidence="2">Uncharacterized protein</fullName>
    </submittedName>
</protein>
<feature type="transmembrane region" description="Helical" evidence="1">
    <location>
        <begin position="169"/>
        <end position="191"/>
    </location>
</feature>
<keyword evidence="1" id="KW-1133">Transmembrane helix</keyword>
<dbReference type="RefSeq" id="WP_058300066.1">
    <property type="nucleotide sequence ID" value="NZ_FMAU01000012.1"/>
</dbReference>
<name>A0A0V8H570_9BACI</name>
<sequence length="205" mass="23551">MIQNDESRLLEKNDLSFKDSRILHVAVSIVIVTFLFSALPEWSTPQFKVNAVISFILMMVIVVSWKTVELKVRCFSIQSYCLIFCLSHLFAQPIIKYFWQKDNTAWIYFASCWIVGFILLHFFREGLFQAFSKIYESKFSSGYHIVVFSFLLLVPLSIGVMKAKDLNSSIGYGILLYIGSILLLMTLPAFLKKPEDININSSTKC</sequence>
<gene>
    <name evidence="2" type="ORF">GA0061094_4383</name>
</gene>
<feature type="transmembrane region" description="Helical" evidence="1">
    <location>
        <begin position="21"/>
        <end position="39"/>
    </location>
</feature>
<evidence type="ECO:0000256" key="1">
    <source>
        <dbReference type="SAM" id="Phobius"/>
    </source>
</evidence>
<organism evidence="2 3">
    <name type="scientific">[Bacillus] enclensis</name>
    <dbReference type="NCBI Taxonomy" id="1402860"/>
    <lineage>
        <taxon>Bacteria</taxon>
        <taxon>Bacillati</taxon>
        <taxon>Bacillota</taxon>
        <taxon>Bacilli</taxon>
        <taxon>Bacillales</taxon>
        <taxon>Bacillaceae</taxon>
        <taxon>Rossellomorea</taxon>
    </lineage>
</organism>
<feature type="transmembrane region" description="Helical" evidence="1">
    <location>
        <begin position="105"/>
        <end position="123"/>
    </location>
</feature>
<dbReference type="Proteomes" id="UP000181997">
    <property type="component" value="Unassembled WGS sequence"/>
</dbReference>
<feature type="transmembrane region" description="Helical" evidence="1">
    <location>
        <begin position="51"/>
        <end position="68"/>
    </location>
</feature>
<evidence type="ECO:0000313" key="3">
    <source>
        <dbReference type="Proteomes" id="UP000181997"/>
    </source>
</evidence>
<evidence type="ECO:0000313" key="2">
    <source>
        <dbReference type="EMBL" id="SCC37112.1"/>
    </source>
</evidence>
<dbReference type="EMBL" id="FMAU01000012">
    <property type="protein sequence ID" value="SCC37112.1"/>
    <property type="molecule type" value="Genomic_DNA"/>
</dbReference>
<dbReference type="OrthoDB" id="2963463at2"/>
<keyword evidence="3" id="KW-1185">Reference proteome</keyword>
<feature type="transmembrane region" description="Helical" evidence="1">
    <location>
        <begin position="143"/>
        <end position="163"/>
    </location>
</feature>
<keyword evidence="1" id="KW-0812">Transmembrane</keyword>
<keyword evidence="1" id="KW-0472">Membrane</keyword>
<dbReference type="AlphaFoldDB" id="A0A0V8H570"/>
<feature type="transmembrane region" description="Helical" evidence="1">
    <location>
        <begin position="80"/>
        <end position="99"/>
    </location>
</feature>
<proteinExistence type="predicted"/>